<comment type="caution">
    <text evidence="2">The sequence shown here is derived from an EMBL/GenBank/DDBJ whole genome shotgun (WGS) entry which is preliminary data.</text>
</comment>
<organism evidence="2 3">
    <name type="scientific">Panicum virgatum</name>
    <name type="common">Blackwell switchgrass</name>
    <dbReference type="NCBI Taxonomy" id="38727"/>
    <lineage>
        <taxon>Eukaryota</taxon>
        <taxon>Viridiplantae</taxon>
        <taxon>Streptophyta</taxon>
        <taxon>Embryophyta</taxon>
        <taxon>Tracheophyta</taxon>
        <taxon>Spermatophyta</taxon>
        <taxon>Magnoliopsida</taxon>
        <taxon>Liliopsida</taxon>
        <taxon>Poales</taxon>
        <taxon>Poaceae</taxon>
        <taxon>PACMAD clade</taxon>
        <taxon>Panicoideae</taxon>
        <taxon>Panicodae</taxon>
        <taxon>Paniceae</taxon>
        <taxon>Panicinae</taxon>
        <taxon>Panicum</taxon>
        <taxon>Panicum sect. Hiantes</taxon>
    </lineage>
</organism>
<protein>
    <submittedName>
        <fullName evidence="2">Uncharacterized protein</fullName>
    </submittedName>
</protein>
<dbReference type="EMBL" id="CM029041">
    <property type="protein sequence ID" value="KAG2627461.1"/>
    <property type="molecule type" value="Genomic_DNA"/>
</dbReference>
<evidence type="ECO:0000313" key="3">
    <source>
        <dbReference type="Proteomes" id="UP000823388"/>
    </source>
</evidence>
<keyword evidence="3" id="KW-1185">Reference proteome</keyword>
<sequence>MILLVGDHWSDGKGSEETVRRPAGQLRLHRNPIMARKRELKMPNPPPLQGGRREQC</sequence>
<evidence type="ECO:0000313" key="2">
    <source>
        <dbReference type="EMBL" id="KAG2627461.1"/>
    </source>
</evidence>
<feature type="region of interest" description="Disordered" evidence="1">
    <location>
        <begin position="5"/>
        <end position="56"/>
    </location>
</feature>
<gene>
    <name evidence="2" type="ORF">PVAP13_3KG126511</name>
</gene>
<evidence type="ECO:0000256" key="1">
    <source>
        <dbReference type="SAM" id="MobiDB-lite"/>
    </source>
</evidence>
<proteinExistence type="predicted"/>
<reference evidence="2" key="1">
    <citation type="submission" date="2020-05" db="EMBL/GenBank/DDBJ databases">
        <title>WGS assembly of Panicum virgatum.</title>
        <authorList>
            <person name="Lovell J.T."/>
            <person name="Jenkins J."/>
            <person name="Shu S."/>
            <person name="Juenger T.E."/>
            <person name="Schmutz J."/>
        </authorList>
    </citation>
    <scope>NUCLEOTIDE SEQUENCE</scope>
    <source>
        <strain evidence="2">AP13</strain>
    </source>
</reference>
<name>A0A8T0UT96_PANVG</name>
<dbReference type="Proteomes" id="UP000823388">
    <property type="component" value="Chromosome 3K"/>
</dbReference>
<dbReference type="AlphaFoldDB" id="A0A8T0UT96"/>
<accession>A0A8T0UT96</accession>
<feature type="compositionally biased region" description="Basic and acidic residues" evidence="1">
    <location>
        <begin position="8"/>
        <end position="20"/>
    </location>
</feature>